<keyword evidence="3" id="KW-1185">Reference proteome</keyword>
<proteinExistence type="predicted"/>
<dbReference type="Proteomes" id="UP000199076">
    <property type="component" value="Unassembled WGS sequence"/>
</dbReference>
<evidence type="ECO:0000313" key="2">
    <source>
        <dbReference type="EMBL" id="SDF77912.1"/>
    </source>
</evidence>
<organism evidence="2 3">
    <name type="scientific">Halorientalis regularis</name>
    <dbReference type="NCBI Taxonomy" id="660518"/>
    <lineage>
        <taxon>Archaea</taxon>
        <taxon>Methanobacteriati</taxon>
        <taxon>Methanobacteriota</taxon>
        <taxon>Stenosarchaea group</taxon>
        <taxon>Halobacteria</taxon>
        <taxon>Halobacteriales</taxon>
        <taxon>Haloarculaceae</taxon>
        <taxon>Halorientalis</taxon>
    </lineage>
</organism>
<reference evidence="3" key="1">
    <citation type="submission" date="2016-10" db="EMBL/GenBank/DDBJ databases">
        <authorList>
            <person name="Varghese N."/>
            <person name="Submissions S."/>
        </authorList>
    </citation>
    <scope>NUCLEOTIDE SEQUENCE [LARGE SCALE GENOMIC DNA]</scope>
    <source>
        <strain evidence="3">IBRC-M 10760</strain>
    </source>
</reference>
<dbReference type="AlphaFoldDB" id="A0A1G7NV65"/>
<protein>
    <submittedName>
        <fullName evidence="2">Uncharacterized protein</fullName>
    </submittedName>
</protein>
<sequence>MGRALRVESVSARKRHRRDATPLQQPHHNHQRSQPGEKLYASPTVLVCDTFGAGNDPDGFARDLDESGLGTEARAAIGSVGWPLYCYSVHDDKRGTQFVGLWPAPRRWLAIYFELDDIGGMLGRIED</sequence>
<name>A0A1G7NV65_9EURY</name>
<evidence type="ECO:0000256" key="1">
    <source>
        <dbReference type="SAM" id="MobiDB-lite"/>
    </source>
</evidence>
<dbReference type="EMBL" id="FNBK01000009">
    <property type="protein sequence ID" value="SDF77912.1"/>
    <property type="molecule type" value="Genomic_DNA"/>
</dbReference>
<evidence type="ECO:0000313" key="3">
    <source>
        <dbReference type="Proteomes" id="UP000199076"/>
    </source>
</evidence>
<gene>
    <name evidence="2" type="ORF">SAMN05216218_109157</name>
</gene>
<accession>A0A1G7NV65</accession>
<feature type="region of interest" description="Disordered" evidence="1">
    <location>
        <begin position="1"/>
        <end position="36"/>
    </location>
</feature>
<dbReference type="STRING" id="660518.SAMN05216218_109157"/>